<dbReference type="InterPro" id="IPR001179">
    <property type="entry name" value="PPIase_FKBP_dom"/>
</dbReference>
<dbReference type="Proteomes" id="UP000613740">
    <property type="component" value="Unassembled WGS sequence"/>
</dbReference>
<accession>A0A835T9H7</accession>
<dbReference type="Gene3D" id="3.10.50.40">
    <property type="match status" value="1"/>
</dbReference>
<organism evidence="4 5">
    <name type="scientific">Chlamydomonas schloesseri</name>
    <dbReference type="NCBI Taxonomy" id="2026947"/>
    <lineage>
        <taxon>Eukaryota</taxon>
        <taxon>Viridiplantae</taxon>
        <taxon>Chlorophyta</taxon>
        <taxon>core chlorophytes</taxon>
        <taxon>Chlorophyceae</taxon>
        <taxon>CS clade</taxon>
        <taxon>Chlamydomonadales</taxon>
        <taxon>Chlamydomonadaceae</taxon>
        <taxon>Chlamydomonas</taxon>
    </lineage>
</organism>
<comment type="caution">
    <text evidence="4">The sequence shown here is derived from an EMBL/GenBank/DDBJ whole genome shotgun (WGS) entry which is preliminary data.</text>
</comment>
<gene>
    <name evidence="4" type="ORF">HYH02_010713</name>
</gene>
<name>A0A835T9H7_9CHLO</name>
<dbReference type="InterPro" id="IPR044239">
    <property type="entry name" value="FKBP20-2-like"/>
</dbReference>
<evidence type="ECO:0000256" key="2">
    <source>
        <dbReference type="SAM" id="MobiDB-lite"/>
    </source>
</evidence>
<dbReference type="PANTHER" id="PTHR47414:SF1">
    <property type="entry name" value="PEPTIDYL-PROLYL CIS-TRANS ISOMERASE FKBP20-2, CHLOROPLASTIC"/>
    <property type="match status" value="1"/>
</dbReference>
<dbReference type="EC" id="5.2.1.8" evidence="1"/>
<keyword evidence="1" id="KW-0697">Rotamase</keyword>
<dbReference type="Pfam" id="PF00254">
    <property type="entry name" value="FKBP_C"/>
    <property type="match status" value="1"/>
</dbReference>
<evidence type="ECO:0000313" key="5">
    <source>
        <dbReference type="Proteomes" id="UP000613740"/>
    </source>
</evidence>
<comment type="catalytic activity">
    <reaction evidence="1">
        <text>[protein]-peptidylproline (omega=180) = [protein]-peptidylproline (omega=0)</text>
        <dbReference type="Rhea" id="RHEA:16237"/>
        <dbReference type="Rhea" id="RHEA-COMP:10747"/>
        <dbReference type="Rhea" id="RHEA-COMP:10748"/>
        <dbReference type="ChEBI" id="CHEBI:83833"/>
        <dbReference type="ChEBI" id="CHEBI:83834"/>
        <dbReference type="EC" id="5.2.1.8"/>
    </reaction>
</comment>
<keyword evidence="5" id="KW-1185">Reference proteome</keyword>
<dbReference type="PROSITE" id="PS50059">
    <property type="entry name" value="FKBP_PPIASE"/>
    <property type="match status" value="1"/>
</dbReference>
<dbReference type="SUPFAM" id="SSF54534">
    <property type="entry name" value="FKBP-like"/>
    <property type="match status" value="1"/>
</dbReference>
<evidence type="ECO:0000313" key="4">
    <source>
        <dbReference type="EMBL" id="KAG2438918.1"/>
    </source>
</evidence>
<feature type="region of interest" description="Disordered" evidence="2">
    <location>
        <begin position="1"/>
        <end position="23"/>
    </location>
</feature>
<reference evidence="4" key="1">
    <citation type="journal article" date="2020" name="bioRxiv">
        <title>Comparative genomics of Chlamydomonas.</title>
        <authorList>
            <person name="Craig R.J."/>
            <person name="Hasan A.R."/>
            <person name="Ness R.W."/>
            <person name="Keightley P.D."/>
        </authorList>
    </citation>
    <scope>NUCLEOTIDE SEQUENCE</scope>
    <source>
        <strain evidence="4">CCAP 11/173</strain>
    </source>
</reference>
<proteinExistence type="predicted"/>
<dbReference type="AlphaFoldDB" id="A0A835T9H7"/>
<protein>
    <recommendedName>
        <fullName evidence="1">peptidylprolyl isomerase</fullName>
        <ecNumber evidence="1">5.2.1.8</ecNumber>
    </recommendedName>
</protein>
<sequence length="272" mass="29030">MMLSQRTCRASARPFSSKQTSRSGRCTILARAGAGGSGPDGRQYQRADSVAGSLDRRQLLAALAGASLVSTVLPPSEAYAADGASVVGPPEGNAYLITAADVESLTSQEKLVLNLNRRIQTQNRVPDGFPGFIREGFDVKVLGDGYQVAPSGLIYKDFEEGTGSLPVDGQEVVFNYTGYNESGSVIDTSFRQGRPAQTRLGVNGMIPGFELGIKTMKPGGKRRIIVPPALGPPVGPSTFFSAKQCEVFDVELLAVRTCTRRQVMMFSDLVCE</sequence>
<keyword evidence="1" id="KW-0413">Isomerase</keyword>
<evidence type="ECO:0000259" key="3">
    <source>
        <dbReference type="PROSITE" id="PS50059"/>
    </source>
</evidence>
<dbReference type="InterPro" id="IPR046357">
    <property type="entry name" value="PPIase_dom_sf"/>
</dbReference>
<dbReference type="PANTHER" id="PTHR47414">
    <property type="entry name" value="PEPTIDYL-PROLYL CIS-TRANS ISOMERASE FKBP20-2, CHLOROPLASTIC"/>
    <property type="match status" value="1"/>
</dbReference>
<feature type="domain" description="PPIase FKBP-type" evidence="3">
    <location>
        <begin position="169"/>
        <end position="256"/>
    </location>
</feature>
<dbReference type="GO" id="GO:0003755">
    <property type="term" value="F:peptidyl-prolyl cis-trans isomerase activity"/>
    <property type="evidence" value="ECO:0007669"/>
    <property type="project" value="UniProtKB-KW"/>
</dbReference>
<dbReference type="EMBL" id="JAEHOD010000042">
    <property type="protein sequence ID" value="KAG2438918.1"/>
    <property type="molecule type" value="Genomic_DNA"/>
</dbReference>
<dbReference type="OrthoDB" id="1902587at2759"/>
<evidence type="ECO:0000256" key="1">
    <source>
        <dbReference type="PROSITE-ProRule" id="PRU00277"/>
    </source>
</evidence>